<feature type="transmembrane region" description="Helical" evidence="5">
    <location>
        <begin position="78"/>
        <end position="99"/>
    </location>
</feature>
<sequence length="185" mass="19687">MIVTLAARAFQALFSIVVLGLSIALLKGWGPFYSSEEFHKNGSPPAIHGYGAFCGGAALLVSIVGIVSCFFEALQGIVVLALDGIACLFVVAGGIAFAVKSGVGSCDVSNLEYFAKHLDIFQASPNKDYGQNEDKIVKKGLEDISARCRMVQADTAFLWFTFATFLLTVGLTFFARTGKRSGTIV</sequence>
<dbReference type="GO" id="GO:0070941">
    <property type="term" value="P:eisosome assembly"/>
    <property type="evidence" value="ECO:0007669"/>
    <property type="project" value="TreeGrafter"/>
</dbReference>
<dbReference type="PANTHER" id="PTHR28165:SF2">
    <property type="entry name" value="MARVEL DOMAIN-CONTAINING PROTEIN"/>
    <property type="match status" value="1"/>
</dbReference>
<dbReference type="AlphaFoldDB" id="S3DAC7"/>
<dbReference type="EMBL" id="KE145357">
    <property type="protein sequence ID" value="EPE34084.1"/>
    <property type="molecule type" value="Genomic_DNA"/>
</dbReference>
<dbReference type="OrthoDB" id="2017497at2759"/>
<keyword evidence="3 5" id="KW-1133">Transmembrane helix</keyword>
<evidence type="ECO:0000313" key="7">
    <source>
        <dbReference type="EMBL" id="EPE34084.1"/>
    </source>
</evidence>
<evidence type="ECO:0000256" key="1">
    <source>
        <dbReference type="ARBA" id="ARBA00004141"/>
    </source>
</evidence>
<dbReference type="PANTHER" id="PTHR28165">
    <property type="entry name" value="NON-CLASSICAL EXPORT PROTEIN 2-RELATED"/>
    <property type="match status" value="1"/>
</dbReference>
<accession>S3DAC7</accession>
<name>S3DAC7_GLAL2</name>
<dbReference type="eggNOG" id="ENOG502SASX">
    <property type="taxonomic scope" value="Eukaryota"/>
</dbReference>
<feature type="domain" description="MARVEL" evidence="6">
    <location>
        <begin position="5"/>
        <end position="170"/>
    </location>
</feature>
<evidence type="ECO:0000259" key="6">
    <source>
        <dbReference type="Pfam" id="PF01284"/>
    </source>
</evidence>
<dbReference type="GO" id="GO:0005886">
    <property type="term" value="C:plasma membrane"/>
    <property type="evidence" value="ECO:0007669"/>
    <property type="project" value="TreeGrafter"/>
</dbReference>
<dbReference type="GO" id="GO:0072659">
    <property type="term" value="P:protein localization to plasma membrane"/>
    <property type="evidence" value="ECO:0007669"/>
    <property type="project" value="TreeGrafter"/>
</dbReference>
<protein>
    <recommendedName>
        <fullName evidence="6">MARVEL domain-containing protein</fullName>
    </recommendedName>
</protein>
<dbReference type="KEGG" id="glz:GLAREA_07097"/>
<keyword evidence="2 5" id="KW-0812">Transmembrane</keyword>
<proteinExistence type="predicted"/>
<evidence type="ECO:0000256" key="3">
    <source>
        <dbReference type="ARBA" id="ARBA00022989"/>
    </source>
</evidence>
<evidence type="ECO:0000256" key="5">
    <source>
        <dbReference type="SAM" id="Phobius"/>
    </source>
</evidence>
<dbReference type="OMA" id="AATWFDF"/>
<keyword evidence="4 5" id="KW-0472">Membrane</keyword>
<dbReference type="RefSeq" id="XP_008079236.1">
    <property type="nucleotide sequence ID" value="XM_008081045.1"/>
</dbReference>
<evidence type="ECO:0000313" key="8">
    <source>
        <dbReference type="Proteomes" id="UP000016922"/>
    </source>
</evidence>
<dbReference type="HOGENOM" id="CLU_125562_0_0_1"/>
<feature type="transmembrane region" description="Helical" evidence="5">
    <location>
        <begin position="50"/>
        <end position="71"/>
    </location>
</feature>
<gene>
    <name evidence="7" type="ORF">GLAREA_07097</name>
</gene>
<dbReference type="InterPro" id="IPR052649">
    <property type="entry name" value="NCE102-like"/>
</dbReference>
<evidence type="ECO:0000256" key="4">
    <source>
        <dbReference type="ARBA" id="ARBA00023136"/>
    </source>
</evidence>
<feature type="transmembrane region" description="Helical" evidence="5">
    <location>
        <begin position="156"/>
        <end position="175"/>
    </location>
</feature>
<dbReference type="Pfam" id="PF01284">
    <property type="entry name" value="MARVEL"/>
    <property type="match status" value="1"/>
</dbReference>
<keyword evidence="8" id="KW-1185">Reference proteome</keyword>
<comment type="subcellular location">
    <subcellularLocation>
        <location evidence="1">Membrane</location>
        <topology evidence="1">Multi-pass membrane protein</topology>
    </subcellularLocation>
</comment>
<dbReference type="Proteomes" id="UP000016922">
    <property type="component" value="Unassembled WGS sequence"/>
</dbReference>
<dbReference type="GeneID" id="19466150"/>
<evidence type="ECO:0000256" key="2">
    <source>
        <dbReference type="ARBA" id="ARBA00022692"/>
    </source>
</evidence>
<dbReference type="GO" id="GO:0032126">
    <property type="term" value="C:eisosome"/>
    <property type="evidence" value="ECO:0007669"/>
    <property type="project" value="TreeGrafter"/>
</dbReference>
<organism evidence="7 8">
    <name type="scientific">Glarea lozoyensis (strain ATCC 20868 / MF5171)</name>
    <dbReference type="NCBI Taxonomy" id="1116229"/>
    <lineage>
        <taxon>Eukaryota</taxon>
        <taxon>Fungi</taxon>
        <taxon>Dikarya</taxon>
        <taxon>Ascomycota</taxon>
        <taxon>Pezizomycotina</taxon>
        <taxon>Leotiomycetes</taxon>
        <taxon>Helotiales</taxon>
        <taxon>Helotiaceae</taxon>
        <taxon>Glarea</taxon>
    </lineage>
</organism>
<reference evidence="7 8" key="1">
    <citation type="journal article" date="2013" name="BMC Genomics">
        <title>Genomics-driven discovery of the pneumocandin biosynthetic gene cluster in the fungus Glarea lozoyensis.</title>
        <authorList>
            <person name="Chen L."/>
            <person name="Yue Q."/>
            <person name="Zhang X."/>
            <person name="Xiang M."/>
            <person name="Wang C."/>
            <person name="Li S."/>
            <person name="Che Y."/>
            <person name="Ortiz-Lopez F.J."/>
            <person name="Bills G.F."/>
            <person name="Liu X."/>
            <person name="An Z."/>
        </authorList>
    </citation>
    <scope>NUCLEOTIDE SEQUENCE [LARGE SCALE GENOMIC DNA]</scope>
    <source>
        <strain evidence="8">ATCC 20868 / MF5171</strain>
    </source>
</reference>
<dbReference type="InterPro" id="IPR008253">
    <property type="entry name" value="Marvel"/>
</dbReference>
<feature type="transmembrane region" description="Helical" evidence="5">
    <location>
        <begin position="12"/>
        <end position="30"/>
    </location>
</feature>